<evidence type="ECO:0000313" key="10">
    <source>
        <dbReference type="EMBL" id="KFG31141.1"/>
    </source>
</evidence>
<dbReference type="SMART" id="SM00129">
    <property type="entry name" value="KISc"/>
    <property type="match status" value="1"/>
</dbReference>
<dbReference type="GO" id="GO:0005875">
    <property type="term" value="C:microtubule associated complex"/>
    <property type="evidence" value="ECO:0007669"/>
    <property type="project" value="TreeGrafter"/>
</dbReference>
<comment type="subcellular location">
    <subcellularLocation>
        <location evidence="1">Cytoplasm</location>
    </subcellularLocation>
</comment>
<evidence type="ECO:0000256" key="7">
    <source>
        <dbReference type="SAM" id="Coils"/>
    </source>
</evidence>
<feature type="compositionally biased region" description="Polar residues" evidence="8">
    <location>
        <begin position="786"/>
        <end position="811"/>
    </location>
</feature>
<dbReference type="InterPro" id="IPR001752">
    <property type="entry name" value="Kinesin_motor_dom"/>
</dbReference>
<comment type="similarity">
    <text evidence="6">Belongs to the TRAFAC class myosin-kinesin ATPase superfamily. Kinesin family.</text>
</comment>
<feature type="region of interest" description="Disordered" evidence="8">
    <location>
        <begin position="175"/>
        <end position="196"/>
    </location>
</feature>
<keyword evidence="4 6" id="KW-0067">ATP-binding</keyword>
<dbReference type="GO" id="GO:0051231">
    <property type="term" value="P:spindle elongation"/>
    <property type="evidence" value="ECO:0007669"/>
    <property type="project" value="TreeGrafter"/>
</dbReference>
<dbReference type="GO" id="GO:0003777">
    <property type="term" value="F:microtubule motor activity"/>
    <property type="evidence" value="ECO:0007669"/>
    <property type="project" value="InterPro"/>
</dbReference>
<evidence type="ECO:0000256" key="8">
    <source>
        <dbReference type="SAM" id="MobiDB-lite"/>
    </source>
</evidence>
<name>A0A086JG73_TOXGO</name>
<dbReference type="VEuPathDB" id="ToxoDB:TGDOM2_319710"/>
<dbReference type="InterPro" id="IPR027417">
    <property type="entry name" value="P-loop_NTPase"/>
</dbReference>
<dbReference type="OrthoDB" id="123929at2759"/>
<feature type="binding site" evidence="6">
    <location>
        <begin position="138"/>
        <end position="145"/>
    </location>
    <ligand>
        <name>ATP</name>
        <dbReference type="ChEBI" id="CHEBI:30616"/>
    </ligand>
</feature>
<feature type="region of interest" description="Disordered" evidence="8">
    <location>
        <begin position="754"/>
        <end position="814"/>
    </location>
</feature>
<dbReference type="GO" id="GO:0007018">
    <property type="term" value="P:microtubule-based movement"/>
    <property type="evidence" value="ECO:0007669"/>
    <property type="project" value="InterPro"/>
</dbReference>
<dbReference type="GO" id="GO:0007052">
    <property type="term" value="P:mitotic spindle organization"/>
    <property type="evidence" value="ECO:0007669"/>
    <property type="project" value="TreeGrafter"/>
</dbReference>
<feature type="region of interest" description="Disordered" evidence="8">
    <location>
        <begin position="557"/>
        <end position="579"/>
    </location>
</feature>
<evidence type="ECO:0000256" key="3">
    <source>
        <dbReference type="ARBA" id="ARBA00022741"/>
    </source>
</evidence>
<dbReference type="Pfam" id="PF00225">
    <property type="entry name" value="Kinesin"/>
    <property type="match status" value="2"/>
</dbReference>
<proteinExistence type="inferred from homology"/>
<feature type="domain" description="Kinesin motor" evidence="9">
    <location>
        <begin position="4"/>
        <end position="494"/>
    </location>
</feature>
<feature type="compositionally biased region" description="Basic and acidic residues" evidence="8">
    <location>
        <begin position="566"/>
        <end position="577"/>
    </location>
</feature>
<dbReference type="GO" id="GO:0005737">
    <property type="term" value="C:cytoplasm"/>
    <property type="evidence" value="ECO:0007669"/>
    <property type="project" value="UniProtKB-SubCell"/>
</dbReference>
<protein>
    <submittedName>
        <fullName evidence="10">Kinesin motor domain-containing protein</fullName>
    </submittedName>
</protein>
<feature type="coiled-coil region" evidence="7">
    <location>
        <begin position="971"/>
        <end position="1056"/>
    </location>
</feature>
<feature type="compositionally biased region" description="Polar residues" evidence="8">
    <location>
        <begin position="176"/>
        <end position="196"/>
    </location>
</feature>
<evidence type="ECO:0000259" key="9">
    <source>
        <dbReference type="PROSITE" id="PS50067"/>
    </source>
</evidence>
<keyword evidence="2" id="KW-0963">Cytoplasm</keyword>
<dbReference type="PRINTS" id="PR00380">
    <property type="entry name" value="KINESINHEAVY"/>
</dbReference>
<keyword evidence="5 7" id="KW-0175">Coiled coil</keyword>
<evidence type="ECO:0000256" key="2">
    <source>
        <dbReference type="ARBA" id="ARBA00022490"/>
    </source>
</evidence>
<keyword evidence="6" id="KW-0505">Motor protein</keyword>
<keyword evidence="3 6" id="KW-0547">Nucleotide-binding</keyword>
<dbReference type="GO" id="GO:0008017">
    <property type="term" value="F:microtubule binding"/>
    <property type="evidence" value="ECO:0007669"/>
    <property type="project" value="InterPro"/>
</dbReference>
<feature type="region of interest" description="Disordered" evidence="8">
    <location>
        <begin position="636"/>
        <end position="660"/>
    </location>
</feature>
<dbReference type="PROSITE" id="PS50067">
    <property type="entry name" value="KINESIN_MOTOR_2"/>
    <property type="match status" value="1"/>
</dbReference>
<dbReference type="GO" id="GO:0005524">
    <property type="term" value="F:ATP binding"/>
    <property type="evidence" value="ECO:0007669"/>
    <property type="project" value="UniProtKB-UniRule"/>
</dbReference>
<evidence type="ECO:0000256" key="4">
    <source>
        <dbReference type="ARBA" id="ARBA00022840"/>
    </source>
</evidence>
<organism evidence="10 11">
    <name type="scientific">Toxoplasma gondii GAB2-2007-GAL-DOM2</name>
    <dbReference type="NCBI Taxonomy" id="1130820"/>
    <lineage>
        <taxon>Eukaryota</taxon>
        <taxon>Sar</taxon>
        <taxon>Alveolata</taxon>
        <taxon>Apicomplexa</taxon>
        <taxon>Conoidasida</taxon>
        <taxon>Coccidia</taxon>
        <taxon>Eucoccidiorida</taxon>
        <taxon>Eimeriorina</taxon>
        <taxon>Sarcocystidae</taxon>
        <taxon>Toxoplasma</taxon>
    </lineage>
</organism>
<feature type="compositionally biased region" description="Basic and acidic residues" evidence="8">
    <location>
        <begin position="1212"/>
        <end position="1221"/>
    </location>
</feature>
<sequence length="1317" mass="143673">MAENIKVAVRIRPPSSFPSLAGLFYSEELDLNSGERRLQLSGPLSVEETNGGRAAAVHMQNKLGSRSEFVFDVLFDSSQKSARRRRSPGQTRESSDAEAPCTFSGLEENSQEAVFERTAKPLCDAILDGFNATLLAYGQTGSGKTYTIVGPPDGGRERREERGVLPRALNYLFSKLPTQDGESGSREGTPSRPDSSILSWSMQVQFVEIYQEQIFDLLALSPAPERAPADRLGAPSSFSGQPSTPFAASAPPSVPQPVKDSGTAASPRQRTEETSGADSVPGGALRVRFDPAKQTTYVAGARRLPVFDEAQALQIFAQGVKNRRTAETRLNLSSSRSHAVFSIFLQLEKKEQTSPGDEGAESRGKAMRRKTAAQLHVVDLAGSERQKDTLASGDRLREAGKINYSLSVLSHVIRELVEQGEGEQAPATPPGCGAKAARVSSSHIPYRDSKLTFLLMDALGGTSKAALIATLSPSLAHLGETISTLTFASLSKKIKNKAKANEVKIWDKASVEEMLRDRERQVEEVKRLRALLLQTKGVTEPASLNLERLSSSEFLSLMENSGPPHSKAEAEEREAHAERRKTHAELQQRVALLEAALVQAAEVHRRDQVDAQKHVDSLQLRIEYYEDFLRNLQRQRSRDVELQTRSPGALESPLSPASEETERLRVELQQREAEAARLRACVSDLQEKERPLVALLILLQKHLKYREGMDRLAALRDEEEELLDSRDDDAAFYCRQQLLVELLEGMVNAKSETVEEKNAAHAERPTEASTTGTGLHGGEEREGENTWRSASEEQATPDSVSTISDAAQGQLPTKREDAAVALPVEDAWEKRIASFAQAACDLVRHVRDNLPESVSVPNFPTSLEEGWPEHSAAIADRQVRVEEITAQVHALEAVFDALLARGAEIPSNSPPGGNGTRDSSFVCPTGEKTAEAHALAPPAVAPSRCFSSPADCPSDDGSLAERRGPGTAGESQMLRELYEEEKRASQALRQQVRWLQRTCRRLENHSECQLFSQKNSETPGEATEAAQVLQEYRERVAELEEQVQLLAQRLEEKRNASYEGAGVRFSSRPSAASSVGSAISSASPPPVPLADCTSKASPPSFPFTLPLVTVFDGKATFRGNFAMVVSLLEKGSTGGEQPGSLACLSVLQHVDDGRSSAVSLLSFLQKCGDEGDVQTLLSSGRAKALIHRLPLSQVKRVSRVLEYGKKKKNRGRKQEEGREGDATAGPDSADSTPGAESVPRNDGRTGEEHELAFSSYVYRVYFKLPIGVWGSPDVKTKWVTVAVDERALLRHRVTSPEACDKLLLSVLKGSTATRKSS</sequence>
<dbReference type="SUPFAM" id="SSF52540">
    <property type="entry name" value="P-loop containing nucleoside triphosphate hydrolases"/>
    <property type="match status" value="1"/>
</dbReference>
<dbReference type="PANTHER" id="PTHR47969">
    <property type="entry name" value="CHROMOSOME-ASSOCIATED KINESIN KIF4A-RELATED"/>
    <property type="match status" value="1"/>
</dbReference>
<dbReference type="InterPro" id="IPR027640">
    <property type="entry name" value="Kinesin-like_fam"/>
</dbReference>
<feature type="region of interest" description="Disordered" evidence="8">
    <location>
        <begin position="1205"/>
        <end position="1246"/>
    </location>
</feature>
<feature type="region of interest" description="Disordered" evidence="8">
    <location>
        <begin position="228"/>
        <end position="286"/>
    </location>
</feature>
<dbReference type="Proteomes" id="UP000028837">
    <property type="component" value="Unassembled WGS sequence"/>
</dbReference>
<feature type="compositionally biased region" description="Low complexity" evidence="8">
    <location>
        <begin position="242"/>
        <end position="251"/>
    </location>
</feature>
<gene>
    <name evidence="10" type="ORF">TGDOM2_319710</name>
</gene>
<evidence type="ECO:0000256" key="5">
    <source>
        <dbReference type="ARBA" id="ARBA00023054"/>
    </source>
</evidence>
<dbReference type="InterPro" id="IPR019821">
    <property type="entry name" value="Kinesin_motor_CS"/>
</dbReference>
<comment type="caution">
    <text evidence="10">The sequence shown here is derived from an EMBL/GenBank/DDBJ whole genome shotgun (WGS) entry which is preliminary data.</text>
</comment>
<feature type="region of interest" description="Disordered" evidence="8">
    <location>
        <begin position="81"/>
        <end position="101"/>
    </location>
</feature>
<dbReference type="Gene3D" id="3.40.850.10">
    <property type="entry name" value="Kinesin motor domain"/>
    <property type="match status" value="1"/>
</dbReference>
<evidence type="ECO:0000256" key="6">
    <source>
        <dbReference type="PROSITE-ProRule" id="PRU00283"/>
    </source>
</evidence>
<dbReference type="PROSITE" id="PS00411">
    <property type="entry name" value="KINESIN_MOTOR_1"/>
    <property type="match status" value="1"/>
</dbReference>
<evidence type="ECO:0000256" key="1">
    <source>
        <dbReference type="ARBA" id="ARBA00004496"/>
    </source>
</evidence>
<accession>A0A086JG73</accession>
<feature type="compositionally biased region" description="Basic and acidic residues" evidence="8">
    <location>
        <begin position="754"/>
        <end position="766"/>
    </location>
</feature>
<reference evidence="10 11" key="1">
    <citation type="submission" date="2014-02" db="EMBL/GenBank/DDBJ databases">
        <authorList>
            <person name="Sibley D."/>
            <person name="Venepally P."/>
            <person name="Karamycheva S."/>
            <person name="Hadjithomas M."/>
            <person name="Khan A."/>
            <person name="Brunk B."/>
            <person name="Roos D."/>
            <person name="Caler E."/>
            <person name="Lorenzi H."/>
        </authorList>
    </citation>
    <scope>NUCLEOTIDE SEQUENCE [LARGE SCALE GENOMIC DNA]</scope>
    <source>
        <strain evidence="10 11">GAB2-2007-GAL-DOM2</strain>
    </source>
</reference>
<evidence type="ECO:0000313" key="11">
    <source>
        <dbReference type="Proteomes" id="UP000028837"/>
    </source>
</evidence>
<feature type="region of interest" description="Disordered" evidence="8">
    <location>
        <begin position="947"/>
        <end position="968"/>
    </location>
</feature>
<dbReference type="EMBL" id="AHZU02001556">
    <property type="protein sequence ID" value="KFG31141.1"/>
    <property type="molecule type" value="Genomic_DNA"/>
</dbReference>
<dbReference type="InterPro" id="IPR036961">
    <property type="entry name" value="Kinesin_motor_dom_sf"/>
</dbReference>
<dbReference type="PANTHER" id="PTHR47969:SF15">
    <property type="entry name" value="CHROMOSOME-ASSOCIATED KINESIN KIF4A-RELATED"/>
    <property type="match status" value="1"/>
</dbReference>